<dbReference type="InParanoid" id="A0A2P5ID48"/>
<evidence type="ECO:0000256" key="6">
    <source>
        <dbReference type="SAM" id="MobiDB-lite"/>
    </source>
</evidence>
<comment type="caution">
    <text evidence="8">The sequence shown here is derived from an EMBL/GenBank/DDBJ whole genome shotgun (WGS) entry which is preliminary data.</text>
</comment>
<protein>
    <submittedName>
        <fullName evidence="8">Uncharacterized protein</fullName>
    </submittedName>
</protein>
<organism evidence="8 9">
    <name type="scientific">Diaporthe helianthi</name>
    <dbReference type="NCBI Taxonomy" id="158607"/>
    <lineage>
        <taxon>Eukaryota</taxon>
        <taxon>Fungi</taxon>
        <taxon>Dikarya</taxon>
        <taxon>Ascomycota</taxon>
        <taxon>Pezizomycotina</taxon>
        <taxon>Sordariomycetes</taxon>
        <taxon>Sordariomycetidae</taxon>
        <taxon>Diaporthales</taxon>
        <taxon>Diaporthaceae</taxon>
        <taxon>Diaporthe</taxon>
    </lineage>
</organism>
<evidence type="ECO:0000256" key="4">
    <source>
        <dbReference type="ARBA" id="ARBA00022989"/>
    </source>
</evidence>
<dbReference type="Proteomes" id="UP000094444">
    <property type="component" value="Unassembled WGS sequence"/>
</dbReference>
<dbReference type="Pfam" id="PF01679">
    <property type="entry name" value="Pmp3"/>
    <property type="match status" value="1"/>
</dbReference>
<gene>
    <name evidence="8" type="ORF">DHEL01_v201165</name>
</gene>
<comment type="similarity">
    <text evidence="2">Belongs to the UPF0057 (PMP3) family.</text>
</comment>
<comment type="subcellular location">
    <subcellularLocation>
        <location evidence="1">Membrane</location>
    </subcellularLocation>
</comment>
<proteinExistence type="inferred from homology"/>
<evidence type="ECO:0000313" key="8">
    <source>
        <dbReference type="EMBL" id="POS80434.1"/>
    </source>
</evidence>
<evidence type="ECO:0000256" key="1">
    <source>
        <dbReference type="ARBA" id="ARBA00004370"/>
    </source>
</evidence>
<accession>A0A2P5ID48</accession>
<keyword evidence="3 7" id="KW-0812">Transmembrane</keyword>
<sequence length="185" mass="20011">MEPTPADMAALAAEGHPQNLTKLRVRDGVMRDSRDDNTMILLIFVAFFSCVVSHTLINSPAVPPLAVLCVTSCDVQFLLNVLITLLTLGMFGFIHAIWVVLHYGKGGRLSWGQRRKIERQRIAGALDFPANTGHPEARGQAHAGALESPTIPVHTRPTQVHNEADTDAPAYSVPVGGHAGDSKYL</sequence>
<keyword evidence="4 7" id="KW-1133">Transmembrane helix</keyword>
<dbReference type="EMBL" id="MAVT02000051">
    <property type="protein sequence ID" value="POS80434.1"/>
    <property type="molecule type" value="Genomic_DNA"/>
</dbReference>
<reference evidence="8" key="1">
    <citation type="submission" date="2017-09" db="EMBL/GenBank/DDBJ databases">
        <title>Polyketide synthases of a Diaporthe helianthi virulent isolate.</title>
        <authorList>
            <person name="Baroncelli R."/>
        </authorList>
    </citation>
    <scope>NUCLEOTIDE SEQUENCE [LARGE SCALE GENOMIC DNA]</scope>
    <source>
        <strain evidence="8">7/96</strain>
    </source>
</reference>
<name>A0A2P5ID48_DIAHE</name>
<keyword evidence="5 7" id="KW-0472">Membrane</keyword>
<dbReference type="GO" id="GO:0016020">
    <property type="term" value="C:membrane"/>
    <property type="evidence" value="ECO:0007669"/>
    <property type="project" value="UniProtKB-SubCell"/>
</dbReference>
<feature type="transmembrane region" description="Helical" evidence="7">
    <location>
        <begin position="39"/>
        <end position="57"/>
    </location>
</feature>
<feature type="transmembrane region" description="Helical" evidence="7">
    <location>
        <begin position="77"/>
        <end position="101"/>
    </location>
</feature>
<feature type="region of interest" description="Disordered" evidence="6">
    <location>
        <begin position="162"/>
        <end position="185"/>
    </location>
</feature>
<keyword evidence="9" id="KW-1185">Reference proteome</keyword>
<evidence type="ECO:0000256" key="7">
    <source>
        <dbReference type="SAM" id="Phobius"/>
    </source>
</evidence>
<dbReference type="InterPro" id="IPR000612">
    <property type="entry name" value="PMP3"/>
</dbReference>
<evidence type="ECO:0000256" key="2">
    <source>
        <dbReference type="ARBA" id="ARBA00009530"/>
    </source>
</evidence>
<evidence type="ECO:0000256" key="5">
    <source>
        <dbReference type="ARBA" id="ARBA00023136"/>
    </source>
</evidence>
<dbReference type="AlphaFoldDB" id="A0A2P5ID48"/>
<dbReference type="OrthoDB" id="5225367at2759"/>
<evidence type="ECO:0000256" key="3">
    <source>
        <dbReference type="ARBA" id="ARBA00022692"/>
    </source>
</evidence>
<evidence type="ECO:0000313" key="9">
    <source>
        <dbReference type="Proteomes" id="UP000094444"/>
    </source>
</evidence>